<evidence type="ECO:0000313" key="5">
    <source>
        <dbReference type="Proteomes" id="UP000034883"/>
    </source>
</evidence>
<protein>
    <submittedName>
        <fullName evidence="4">Transglutaminase-like enzyme</fullName>
    </submittedName>
</protein>
<evidence type="ECO:0000256" key="1">
    <source>
        <dbReference type="SAM" id="MobiDB-lite"/>
    </source>
</evidence>
<dbReference type="InterPro" id="IPR052901">
    <property type="entry name" value="Bact_TGase-like"/>
</dbReference>
<feature type="region of interest" description="Disordered" evidence="1">
    <location>
        <begin position="223"/>
        <end position="265"/>
    </location>
</feature>
<dbReference type="Proteomes" id="UP000034883">
    <property type="component" value="Chromosome"/>
</dbReference>
<dbReference type="Gene3D" id="3.10.620.30">
    <property type="match status" value="1"/>
</dbReference>
<evidence type="ECO:0000313" key="4">
    <source>
        <dbReference type="EMBL" id="AKF07535.1"/>
    </source>
</evidence>
<feature type="transmembrane region" description="Helical" evidence="2">
    <location>
        <begin position="201"/>
        <end position="220"/>
    </location>
</feature>
<dbReference type="AlphaFoldDB" id="A0A0F6YKQ0"/>
<dbReference type="SMART" id="SM00460">
    <property type="entry name" value="TGc"/>
    <property type="match status" value="1"/>
</dbReference>
<dbReference type="STRING" id="927083.DB32_004684"/>
<feature type="transmembrane region" description="Helical" evidence="2">
    <location>
        <begin position="592"/>
        <end position="610"/>
    </location>
</feature>
<feature type="transmembrane region" description="Helical" evidence="2">
    <location>
        <begin position="104"/>
        <end position="121"/>
    </location>
</feature>
<reference evidence="4 5" key="1">
    <citation type="submission" date="2015-03" db="EMBL/GenBank/DDBJ databases">
        <title>Genome assembly of Sandaracinus amylolyticus DSM 53668.</title>
        <authorList>
            <person name="Sharma G."/>
            <person name="Subramanian S."/>
        </authorList>
    </citation>
    <scope>NUCLEOTIDE SEQUENCE [LARGE SCALE GENOMIC DNA]</scope>
    <source>
        <strain evidence="4 5">DSM 53668</strain>
    </source>
</reference>
<organism evidence="4 5">
    <name type="scientific">Sandaracinus amylolyticus</name>
    <dbReference type="NCBI Taxonomy" id="927083"/>
    <lineage>
        <taxon>Bacteria</taxon>
        <taxon>Pseudomonadati</taxon>
        <taxon>Myxococcota</taxon>
        <taxon>Polyangia</taxon>
        <taxon>Polyangiales</taxon>
        <taxon>Sandaracinaceae</taxon>
        <taxon>Sandaracinus</taxon>
    </lineage>
</organism>
<keyword evidence="2" id="KW-0472">Membrane</keyword>
<dbReference type="SUPFAM" id="SSF54001">
    <property type="entry name" value="Cysteine proteinases"/>
    <property type="match status" value="1"/>
</dbReference>
<dbReference type="PANTHER" id="PTHR42736">
    <property type="entry name" value="PROTEIN-GLUTAMINE GAMMA-GLUTAMYLTRANSFERASE"/>
    <property type="match status" value="1"/>
</dbReference>
<keyword evidence="2" id="KW-0812">Transmembrane</keyword>
<dbReference type="InterPro" id="IPR038765">
    <property type="entry name" value="Papain-like_cys_pep_sf"/>
</dbReference>
<dbReference type="PANTHER" id="PTHR42736:SF1">
    <property type="entry name" value="PROTEIN-GLUTAMINE GAMMA-GLUTAMYLTRANSFERASE"/>
    <property type="match status" value="1"/>
</dbReference>
<keyword evidence="2" id="KW-1133">Transmembrane helix</keyword>
<feature type="domain" description="Transglutaminase-like" evidence="3">
    <location>
        <begin position="469"/>
        <end position="541"/>
    </location>
</feature>
<feature type="transmembrane region" description="Helical" evidence="2">
    <location>
        <begin position="128"/>
        <end position="151"/>
    </location>
</feature>
<dbReference type="OrthoDB" id="9804872at2"/>
<dbReference type="Pfam" id="PF01841">
    <property type="entry name" value="Transglut_core"/>
    <property type="match status" value="1"/>
</dbReference>
<evidence type="ECO:0000256" key="2">
    <source>
        <dbReference type="SAM" id="Phobius"/>
    </source>
</evidence>
<keyword evidence="5" id="KW-1185">Reference proteome</keyword>
<dbReference type="KEGG" id="samy:DB32_004684"/>
<dbReference type="RefSeq" id="WP_053234783.1">
    <property type="nucleotide sequence ID" value="NZ_CP011125.1"/>
</dbReference>
<feature type="transmembrane region" description="Helical" evidence="2">
    <location>
        <begin position="171"/>
        <end position="189"/>
    </location>
</feature>
<dbReference type="EMBL" id="CP011125">
    <property type="protein sequence ID" value="AKF07535.1"/>
    <property type="molecule type" value="Genomic_DNA"/>
</dbReference>
<name>A0A0F6YKQ0_9BACT</name>
<feature type="transmembrane region" description="Helical" evidence="2">
    <location>
        <begin position="64"/>
        <end position="84"/>
    </location>
</feature>
<dbReference type="InterPro" id="IPR002931">
    <property type="entry name" value="Transglutaminase-like"/>
</dbReference>
<evidence type="ECO:0000259" key="3">
    <source>
        <dbReference type="SMART" id="SM00460"/>
    </source>
</evidence>
<accession>A0A0F6YKQ0</accession>
<gene>
    <name evidence="4" type="ORF">DB32_004684</name>
</gene>
<feature type="transmembrane region" description="Helical" evidence="2">
    <location>
        <begin position="20"/>
        <end position="52"/>
    </location>
</feature>
<proteinExistence type="predicted"/>
<sequence length="720" mass="76790">MNEARDVREPALSTMLRMLVYALTAGVFAWPLSVAEGVIAAAVGAGLGSLVGRRVASTRVRTPVVMIGAFVALGVSIAFADFVVGSAAAASLLGPSLALRAGEAAAFGVGALVVGSAVRLLSARRRSLAVIEIALIATSFAALVVAHRNYAIHRPFEIADWFLVRGGNPEYGMLGIGALAGLVIGLLLLSERSFLRSAVHLGVAACLLALILGTTAIAGLPPPQSGGDGLNLRNDTGRAEREAQGQGQSQGGAGGPDFQDEYDQSGSQTPLAIALLHDDYSPPSGVYYFRQESFSQYNGRRLIAAGISGVDDDVASGFPTRTIDIPGAPDTGAWRTTVETTVGLLAEHPRPFGLESPIQLVPVENPDRGRFRRTYRVRSAVLTSDEWGLLGRTAGSPAWSEEIRAHYTRGPSDPRYGELAQRILGEVPEDLRVDPIVRAFAITQWLGREGTYSLRSRHASAEDPTAHFLFGDLTGYCVHFAHAAVYLMRAAGLPARVSTGYMVPESSRRGGSAILIAGGNSHAWPEVYLDGVGWVVVDVVPERSLDPPPGPADEALQQLLAEMLRGLRPLPEDGSEAPRAFDQILDDVRGPLAIGLAALLGSLVLLGYAIKAWRRLAGSVSPSPHTVYRAALDQLASSGVVREWGESREAFAWRVRRELPSLAKLTTSHAAVAWGSKRRSDDARALLATKSELGRELAKTIPWWRRALGALNPYSWLLSR</sequence>